<dbReference type="InterPro" id="IPR009057">
    <property type="entry name" value="Homeodomain-like_sf"/>
</dbReference>
<dbReference type="InterPro" id="IPR011006">
    <property type="entry name" value="CheY-like_superfamily"/>
</dbReference>
<evidence type="ECO:0000256" key="8">
    <source>
        <dbReference type="PROSITE-ProRule" id="PRU00169"/>
    </source>
</evidence>
<dbReference type="RefSeq" id="WP_257442121.1">
    <property type="nucleotide sequence ID" value="NZ_JANIPJ010000001.1"/>
</dbReference>
<keyword evidence="3 8" id="KW-0597">Phosphoprotein</keyword>
<dbReference type="Gene3D" id="3.40.50.2300">
    <property type="match status" value="1"/>
</dbReference>
<dbReference type="CDD" id="cd17536">
    <property type="entry name" value="REC_YesN-like"/>
    <property type="match status" value="1"/>
</dbReference>
<sequence length="542" mass="61598">MYQLLIVDDQPDLVLDLATMLPWSSIGIDAVYQAGSGPEALDIMRSTPIDVVITDIRMPGLSGLDLIEAIRETWSHVKCILLSGYNDFEYAQRALKSQATDYLLKPVEDEELLAAVRKAISELEARWREVSSHQSAIASIRENLPILRSHLLHALLQGESMSRRQLEERLAMVELPIGCDTPFCMMLLRMEDYFYEQNERDSSLLEFAVCNIAEEIFGEEHRLWYAKDGFGYYVFLIFPKRPTTLQALPSAVSIETIEQKAAHLQHYVKLYLKGTISLALSRPSLFSERLSAVYEGLVGSFRQRIGGERDFLLTLSEHVQPSEGEANSLSQLYQPPQMSHLLEAGQWEAAEQKLALIFEELEEKRGDSHEHILEAYFALVSSLTYAIHKNKLWLAECLGGEFNQLLAGPHFHTIAQLRSWIDEAVSSYRGRMTDRVQDSRTGLIQKVQEYAAGHLADASLQSIADHVYLNPSYLSKVYKLETGEGISEYLSRLKMEAAAHLLRSSPDKIYEIASKVGYQKTSYFIKVFKERYGITPQEFRDK</sequence>
<dbReference type="SUPFAM" id="SSF46689">
    <property type="entry name" value="Homeodomain-like"/>
    <property type="match status" value="1"/>
</dbReference>
<dbReference type="InterPro" id="IPR018060">
    <property type="entry name" value="HTH_AraC"/>
</dbReference>
<dbReference type="SUPFAM" id="SSF52172">
    <property type="entry name" value="CheY-like"/>
    <property type="match status" value="1"/>
</dbReference>
<dbReference type="AlphaFoldDB" id="A0A9X2S716"/>
<evidence type="ECO:0000256" key="5">
    <source>
        <dbReference type="ARBA" id="ARBA00023015"/>
    </source>
</evidence>
<dbReference type="PROSITE" id="PS00041">
    <property type="entry name" value="HTH_ARAC_FAMILY_1"/>
    <property type="match status" value="1"/>
</dbReference>
<protein>
    <submittedName>
        <fullName evidence="11">Response regulator</fullName>
    </submittedName>
</protein>
<dbReference type="InterPro" id="IPR020449">
    <property type="entry name" value="Tscrpt_reg_AraC-type_HTH"/>
</dbReference>
<gene>
    <name evidence="11" type="ORF">NQZ67_01675</name>
</gene>
<evidence type="ECO:0000256" key="2">
    <source>
        <dbReference type="ARBA" id="ARBA00022490"/>
    </source>
</evidence>
<dbReference type="Pfam" id="PF12833">
    <property type="entry name" value="HTH_18"/>
    <property type="match status" value="1"/>
</dbReference>
<dbReference type="InterPro" id="IPR018062">
    <property type="entry name" value="HTH_AraC-typ_CS"/>
</dbReference>
<keyword evidence="7" id="KW-0804">Transcription</keyword>
<dbReference type="SMART" id="SM00342">
    <property type="entry name" value="HTH_ARAC"/>
    <property type="match status" value="1"/>
</dbReference>
<dbReference type="PROSITE" id="PS01124">
    <property type="entry name" value="HTH_ARAC_FAMILY_2"/>
    <property type="match status" value="1"/>
</dbReference>
<dbReference type="EMBL" id="JANIPJ010000001">
    <property type="protein sequence ID" value="MCR2802580.1"/>
    <property type="molecule type" value="Genomic_DNA"/>
</dbReference>
<evidence type="ECO:0000256" key="4">
    <source>
        <dbReference type="ARBA" id="ARBA00023012"/>
    </source>
</evidence>
<keyword evidence="4" id="KW-0902">Two-component regulatory system</keyword>
<dbReference type="GO" id="GO:0005737">
    <property type="term" value="C:cytoplasm"/>
    <property type="evidence" value="ECO:0007669"/>
    <property type="project" value="UniProtKB-SubCell"/>
</dbReference>
<keyword evidence="6" id="KW-0238">DNA-binding</keyword>
<feature type="domain" description="HTH araC/xylS-type" evidence="9">
    <location>
        <begin position="445"/>
        <end position="542"/>
    </location>
</feature>
<evidence type="ECO:0000259" key="10">
    <source>
        <dbReference type="PROSITE" id="PS50110"/>
    </source>
</evidence>
<dbReference type="PANTHER" id="PTHR42713">
    <property type="entry name" value="HISTIDINE KINASE-RELATED"/>
    <property type="match status" value="1"/>
</dbReference>
<evidence type="ECO:0000313" key="12">
    <source>
        <dbReference type="Proteomes" id="UP001141950"/>
    </source>
</evidence>
<evidence type="ECO:0000256" key="6">
    <source>
        <dbReference type="ARBA" id="ARBA00023125"/>
    </source>
</evidence>
<dbReference type="Pfam" id="PF00072">
    <property type="entry name" value="Response_reg"/>
    <property type="match status" value="1"/>
</dbReference>
<comment type="subcellular location">
    <subcellularLocation>
        <location evidence="1">Cytoplasm</location>
    </subcellularLocation>
</comment>
<accession>A0A9X2S716</accession>
<dbReference type="PANTHER" id="PTHR42713:SF3">
    <property type="entry name" value="TRANSCRIPTIONAL REGULATORY PROTEIN HPTR"/>
    <property type="match status" value="1"/>
</dbReference>
<dbReference type="GO" id="GO:0043565">
    <property type="term" value="F:sequence-specific DNA binding"/>
    <property type="evidence" value="ECO:0007669"/>
    <property type="project" value="InterPro"/>
</dbReference>
<keyword evidence="2" id="KW-0963">Cytoplasm</keyword>
<dbReference type="PROSITE" id="PS50110">
    <property type="entry name" value="RESPONSE_REGULATORY"/>
    <property type="match status" value="1"/>
</dbReference>
<keyword evidence="12" id="KW-1185">Reference proteome</keyword>
<feature type="domain" description="Response regulatory" evidence="10">
    <location>
        <begin position="3"/>
        <end position="120"/>
    </location>
</feature>
<dbReference type="Gene3D" id="1.10.10.60">
    <property type="entry name" value="Homeodomain-like"/>
    <property type="match status" value="2"/>
</dbReference>
<dbReference type="InterPro" id="IPR051552">
    <property type="entry name" value="HptR"/>
</dbReference>
<dbReference type="PRINTS" id="PR00032">
    <property type="entry name" value="HTHARAC"/>
</dbReference>
<organism evidence="11 12">
    <name type="scientific">Paenibacillus soyae</name>
    <dbReference type="NCBI Taxonomy" id="2969249"/>
    <lineage>
        <taxon>Bacteria</taxon>
        <taxon>Bacillati</taxon>
        <taxon>Bacillota</taxon>
        <taxon>Bacilli</taxon>
        <taxon>Bacillales</taxon>
        <taxon>Paenibacillaceae</taxon>
        <taxon>Paenibacillus</taxon>
    </lineage>
</organism>
<reference evidence="11" key="1">
    <citation type="submission" date="2022-08" db="EMBL/GenBank/DDBJ databases">
        <title>The genomic sequence of strain Paenibacillus sp. SCIV0701.</title>
        <authorList>
            <person name="Zhao H."/>
        </authorList>
    </citation>
    <scope>NUCLEOTIDE SEQUENCE</scope>
    <source>
        <strain evidence="11">SCIV0701</strain>
    </source>
</reference>
<dbReference type="SMART" id="SM00448">
    <property type="entry name" value="REC"/>
    <property type="match status" value="1"/>
</dbReference>
<dbReference type="InterPro" id="IPR001789">
    <property type="entry name" value="Sig_transdc_resp-reg_receiver"/>
</dbReference>
<dbReference type="GO" id="GO:0000160">
    <property type="term" value="P:phosphorelay signal transduction system"/>
    <property type="evidence" value="ECO:0007669"/>
    <property type="project" value="UniProtKB-KW"/>
</dbReference>
<evidence type="ECO:0000256" key="3">
    <source>
        <dbReference type="ARBA" id="ARBA00022553"/>
    </source>
</evidence>
<evidence type="ECO:0000259" key="9">
    <source>
        <dbReference type="PROSITE" id="PS01124"/>
    </source>
</evidence>
<dbReference type="Proteomes" id="UP001141950">
    <property type="component" value="Unassembled WGS sequence"/>
</dbReference>
<comment type="caution">
    <text evidence="11">The sequence shown here is derived from an EMBL/GenBank/DDBJ whole genome shotgun (WGS) entry which is preliminary data.</text>
</comment>
<evidence type="ECO:0000256" key="1">
    <source>
        <dbReference type="ARBA" id="ARBA00004496"/>
    </source>
</evidence>
<evidence type="ECO:0000256" key="7">
    <source>
        <dbReference type="ARBA" id="ARBA00023163"/>
    </source>
</evidence>
<name>A0A9X2S716_9BACL</name>
<dbReference type="GO" id="GO:0003700">
    <property type="term" value="F:DNA-binding transcription factor activity"/>
    <property type="evidence" value="ECO:0007669"/>
    <property type="project" value="InterPro"/>
</dbReference>
<keyword evidence="5" id="KW-0805">Transcription regulation</keyword>
<feature type="modified residue" description="4-aspartylphosphate" evidence="8">
    <location>
        <position position="55"/>
    </location>
</feature>
<evidence type="ECO:0000313" key="11">
    <source>
        <dbReference type="EMBL" id="MCR2802580.1"/>
    </source>
</evidence>
<proteinExistence type="predicted"/>